<dbReference type="Pfam" id="PF13229">
    <property type="entry name" value="Beta_helix"/>
    <property type="match status" value="1"/>
</dbReference>
<dbReference type="InterPro" id="IPR039448">
    <property type="entry name" value="Beta_helix"/>
</dbReference>
<gene>
    <name evidence="4" type="ORF">LOC71_05655</name>
</gene>
<comment type="caution">
    <text evidence="4">The sequence shown here is derived from an EMBL/GenBank/DDBJ whole genome shotgun (WGS) entry which is preliminary data.</text>
</comment>
<dbReference type="Proteomes" id="UP001430306">
    <property type="component" value="Unassembled WGS sequence"/>
</dbReference>
<feature type="domain" description="Right handed beta helix" evidence="3">
    <location>
        <begin position="369"/>
        <end position="450"/>
    </location>
</feature>
<dbReference type="EMBL" id="JAJKFW010000012">
    <property type="protein sequence ID" value="MCC9641751.1"/>
    <property type="molecule type" value="Genomic_DNA"/>
</dbReference>
<feature type="signal peptide" evidence="2">
    <location>
        <begin position="1"/>
        <end position="23"/>
    </location>
</feature>
<organism evidence="4 5">
    <name type="scientific">Rhodopirellula halodulae</name>
    <dbReference type="NCBI Taxonomy" id="2894198"/>
    <lineage>
        <taxon>Bacteria</taxon>
        <taxon>Pseudomonadati</taxon>
        <taxon>Planctomycetota</taxon>
        <taxon>Planctomycetia</taxon>
        <taxon>Pirellulales</taxon>
        <taxon>Pirellulaceae</taxon>
        <taxon>Rhodopirellula</taxon>
    </lineage>
</organism>
<protein>
    <submittedName>
        <fullName evidence="4">Right-handed parallel beta-helix repeat-containing protein</fullName>
    </submittedName>
</protein>
<dbReference type="Gene3D" id="2.160.20.10">
    <property type="entry name" value="Single-stranded right-handed beta-helix, Pectin lyase-like"/>
    <property type="match status" value="2"/>
</dbReference>
<dbReference type="RefSeq" id="WP_230272141.1">
    <property type="nucleotide sequence ID" value="NZ_JAJKFW010000012.1"/>
</dbReference>
<evidence type="ECO:0000256" key="1">
    <source>
        <dbReference type="SAM" id="MobiDB-lite"/>
    </source>
</evidence>
<dbReference type="InterPro" id="IPR012334">
    <property type="entry name" value="Pectin_lyas_fold"/>
</dbReference>
<feature type="chain" id="PRO_5047370476" evidence="2">
    <location>
        <begin position="24"/>
        <end position="796"/>
    </location>
</feature>
<evidence type="ECO:0000259" key="3">
    <source>
        <dbReference type="Pfam" id="PF13229"/>
    </source>
</evidence>
<evidence type="ECO:0000313" key="4">
    <source>
        <dbReference type="EMBL" id="MCC9641751.1"/>
    </source>
</evidence>
<reference evidence="4" key="1">
    <citation type="submission" date="2021-11" db="EMBL/GenBank/DDBJ databases">
        <title>Genome sequence.</title>
        <authorList>
            <person name="Sun Q."/>
        </authorList>
    </citation>
    <scope>NUCLEOTIDE SEQUENCE</scope>
    <source>
        <strain evidence="4">JC740</strain>
    </source>
</reference>
<dbReference type="SUPFAM" id="SSF51126">
    <property type="entry name" value="Pectin lyase-like"/>
    <property type="match status" value="1"/>
</dbReference>
<name>A0ABS8NDW5_9BACT</name>
<evidence type="ECO:0000256" key="2">
    <source>
        <dbReference type="SAM" id="SignalP"/>
    </source>
</evidence>
<keyword evidence="5" id="KW-1185">Reference proteome</keyword>
<dbReference type="InterPro" id="IPR011050">
    <property type="entry name" value="Pectin_lyase_fold/virulence"/>
</dbReference>
<proteinExistence type="predicted"/>
<dbReference type="PANTHER" id="PTHR36453:SF1">
    <property type="entry name" value="RIGHT HANDED BETA HELIX DOMAIN-CONTAINING PROTEIN"/>
    <property type="match status" value="1"/>
</dbReference>
<accession>A0ABS8NDW5</accession>
<sequence>MNILTTCKATVVVFAFLLLSCEAADRCNANEALPTPAYAEIEYHDRYLDQQWRPSIEPGMTLYVSPEREPGNETPADGSKQNPFTDLNKVRDHLRDYRKASGLPPGGVEVVLRPGRYKFEQPVVFGKIDSGTAKSPVIFRAERKGSVVFTAGESVDLKAAKVASGADLDRLKPSAHGAVMVLSIPASQQSLLSEYRRPRQISLDGNLLTLAQWPNLGYCHIDDIFDQGPTTRWLKPGEKPVPGSLDAPNGARFDTVETLSPLVQKEFARTRSMQVEGYFHNDWYFQREPVGMIRDGVVQLMQHTRYGVANKIKSIPRRVRLVNVLAELDEPGEWYYDADDARLYFWPTKGFDRRSSTLALLWSEHPAILQLKDVSYTVFRDIVFEDTGRAAVTIQSGEACLLSGCTFRNGAQRGVSIDGGLRHGITGCEFHDLESAFSMRGGDFKTLERCYHHATNNEVHSCRRRGYGVMGMNGVGLYFAHNLVHDMNGALSFNAVDTLMEFNEFYNIGYEMGDFNVAYCGANWHMMNNVLRFNFVHHLFEPGGHPIFGFRNDDGGMGLQMFGNVFYRSGRGAAQFQGPLNSFRNNITMKSGHMWWTNKSAITADEVAAEWKGLERFGRDLPHGDKGDNIYLLEQMLGKNGWNRPPWSEEFPKLGQAIALNPFAQTFCVVADNYVNEVRVPFHVHGGSGTVEGMESRKTGRVTDLPKSGHFELPEKIGWEAFVDVEKLDFTFREDFPTPKGFQPIPFDQIGLKTDASRPGPVDRSYRAKVYQRFKDERGGRYDAESINARYRLMAN</sequence>
<keyword evidence="2" id="KW-0732">Signal</keyword>
<dbReference type="PANTHER" id="PTHR36453">
    <property type="entry name" value="SECRETED PROTEIN-RELATED"/>
    <property type="match status" value="1"/>
</dbReference>
<evidence type="ECO:0000313" key="5">
    <source>
        <dbReference type="Proteomes" id="UP001430306"/>
    </source>
</evidence>
<feature type="region of interest" description="Disordered" evidence="1">
    <location>
        <begin position="64"/>
        <end position="85"/>
    </location>
</feature>